<sequence>MQIIDKLLPLIPRNQIWQTPIDGLVIQHADRPTPVANTILEPRICIVLQGKRKICIGDQCTLFSN</sequence>
<evidence type="ECO:0000313" key="3">
    <source>
        <dbReference type="Proteomes" id="UP000005467"/>
    </source>
</evidence>
<feature type="domain" description="Transcription regulator HTH AraC N-terminal" evidence="1">
    <location>
        <begin position="20"/>
        <end position="62"/>
    </location>
</feature>
<dbReference type="Pfam" id="PF06719">
    <property type="entry name" value="AraC_N"/>
    <property type="match status" value="1"/>
</dbReference>
<reference evidence="2 3" key="1">
    <citation type="submission" date="2011-01" db="EMBL/GenBank/DDBJ databases">
        <authorList>
            <person name="Muzny D."/>
            <person name="Qin X."/>
            <person name="Deng J."/>
            <person name="Jiang H."/>
            <person name="Liu Y."/>
            <person name="Qu J."/>
            <person name="Song X.-Z."/>
            <person name="Zhang L."/>
            <person name="Thornton R."/>
            <person name="Coyle M."/>
            <person name="Francisco L."/>
            <person name="Jackson L."/>
            <person name="Javaid M."/>
            <person name="Korchina V."/>
            <person name="Kovar C."/>
            <person name="Mata R."/>
            <person name="Mathew T."/>
            <person name="Ngo R."/>
            <person name="Nguyen L."/>
            <person name="Nguyen N."/>
            <person name="Okwuonu G."/>
            <person name="Ongeri F."/>
            <person name="Pham C."/>
            <person name="Simmons D."/>
            <person name="Wilczek-Boney K."/>
            <person name="Hale W."/>
            <person name="Jakkamsetti A."/>
            <person name="Pham P."/>
            <person name="Ruth R."/>
            <person name="San Lucas F."/>
            <person name="Warren J."/>
            <person name="Zhang J."/>
            <person name="Zhao Z."/>
            <person name="Zhou C."/>
            <person name="Zhu D."/>
            <person name="Lee S."/>
            <person name="Bess C."/>
            <person name="Blankenburg K."/>
            <person name="Forbes L."/>
            <person name="Fu Q."/>
            <person name="Gubbala S."/>
            <person name="Hirani K."/>
            <person name="Jayaseelan J.C."/>
            <person name="Lara F."/>
            <person name="Munidasa M."/>
            <person name="Palculict T."/>
            <person name="Patil S."/>
            <person name="Pu L.-L."/>
            <person name="Saada N."/>
            <person name="Tang L."/>
            <person name="Weissenberger G."/>
            <person name="Zhu Y."/>
            <person name="Hemphill L."/>
            <person name="Shang Y."/>
            <person name="Youmans B."/>
            <person name="Ayvaz T."/>
            <person name="Ross M."/>
            <person name="Santibanez J."/>
            <person name="Aqrawi P."/>
            <person name="Gross S."/>
            <person name="Joshi V."/>
            <person name="Fowler G."/>
            <person name="Nazareth L."/>
            <person name="Reid J."/>
            <person name="Worley K."/>
            <person name="Petrosino J."/>
            <person name="Highlander S."/>
            <person name="Gibbs R."/>
        </authorList>
    </citation>
    <scope>NUCLEOTIDE SEQUENCE [LARGE SCALE GENOMIC DNA]</scope>
    <source>
        <strain evidence="2 3">ATCC 25976</strain>
    </source>
</reference>
<accession>E8KFG6</accession>
<dbReference type="Proteomes" id="UP000005467">
    <property type="component" value="Unassembled WGS sequence"/>
</dbReference>
<dbReference type="InterPro" id="IPR009594">
    <property type="entry name" value="Tscrpt_reg_HTH_AraC_N"/>
</dbReference>
<dbReference type="HOGENOM" id="CLU_2839884_0_0_6"/>
<protein>
    <recommendedName>
        <fullName evidence="1">Transcription regulator HTH AraC N-terminal domain-containing protein</fullName>
    </recommendedName>
</protein>
<dbReference type="AlphaFoldDB" id="E8KFG6"/>
<organism evidence="2 3">
    <name type="scientific">Actinobacillus ureae ATCC 25976</name>
    <dbReference type="NCBI Taxonomy" id="887324"/>
    <lineage>
        <taxon>Bacteria</taxon>
        <taxon>Pseudomonadati</taxon>
        <taxon>Pseudomonadota</taxon>
        <taxon>Gammaproteobacteria</taxon>
        <taxon>Pasteurellales</taxon>
        <taxon>Pasteurellaceae</taxon>
        <taxon>Actinobacillus</taxon>
    </lineage>
</organism>
<keyword evidence="3" id="KW-1185">Reference proteome</keyword>
<dbReference type="EMBL" id="AEVG01000040">
    <property type="protein sequence ID" value="EFX92373.1"/>
    <property type="molecule type" value="Genomic_DNA"/>
</dbReference>
<gene>
    <name evidence="2" type="ORF">HMPREF0027_0583</name>
</gene>
<proteinExistence type="predicted"/>
<name>E8KFG6_9PAST</name>
<comment type="caution">
    <text evidence="2">The sequence shown here is derived from an EMBL/GenBank/DDBJ whole genome shotgun (WGS) entry which is preliminary data.</text>
</comment>
<evidence type="ECO:0000313" key="2">
    <source>
        <dbReference type="EMBL" id="EFX92373.1"/>
    </source>
</evidence>
<evidence type="ECO:0000259" key="1">
    <source>
        <dbReference type="Pfam" id="PF06719"/>
    </source>
</evidence>